<evidence type="ECO:0000313" key="3">
    <source>
        <dbReference type="Proteomes" id="UP001165079"/>
    </source>
</evidence>
<dbReference type="InterPro" id="IPR036866">
    <property type="entry name" value="RibonucZ/Hydroxyglut_hydro"/>
</dbReference>
<keyword evidence="3" id="KW-1185">Reference proteome</keyword>
<proteinExistence type="predicted"/>
<feature type="domain" description="Metallo-beta-lactamase" evidence="1">
    <location>
        <begin position="33"/>
        <end position="196"/>
    </location>
</feature>
<dbReference type="PANTHER" id="PTHR46233:SF1">
    <property type="entry name" value="CONSERVED PROTEIN"/>
    <property type="match status" value="1"/>
</dbReference>
<dbReference type="InterPro" id="IPR051453">
    <property type="entry name" value="MBL_Glyoxalase_II"/>
</dbReference>
<dbReference type="GO" id="GO:0016787">
    <property type="term" value="F:hydrolase activity"/>
    <property type="evidence" value="ECO:0007669"/>
    <property type="project" value="UniProtKB-KW"/>
</dbReference>
<gene>
    <name evidence="2" type="ORF">Afil01_37550</name>
</gene>
<accession>A0A9W6SMH6</accession>
<dbReference type="AlphaFoldDB" id="A0A9W6SMH6"/>
<sequence length="217" mass="23290">MTSYTGSVTPNGPASTRDLGRLSITKISVGPMDNNAYLLRCHDTGDQVLIDAANDADRLVALIGSAGLSSVVTTHRHRDHWQALEKLVTATSAVSYAHELDAPELPVVDRTLVDGDTIACGRSALEVIHLDGHTPGSVALMYEEPGGIAHVFTGDSLFPGGVGGTAGREAFERLFTDVRAKLFDRLPDSTWIYPGHGKDTTLGAERPALDEWWARGW</sequence>
<dbReference type="EMBL" id="BSTX01000002">
    <property type="protein sequence ID" value="GLZ78948.1"/>
    <property type="molecule type" value="Genomic_DNA"/>
</dbReference>
<evidence type="ECO:0000259" key="1">
    <source>
        <dbReference type="SMART" id="SM00849"/>
    </source>
</evidence>
<name>A0A9W6SMH6_9ACTN</name>
<dbReference type="SMART" id="SM00849">
    <property type="entry name" value="Lactamase_B"/>
    <property type="match status" value="1"/>
</dbReference>
<evidence type="ECO:0000313" key="2">
    <source>
        <dbReference type="EMBL" id="GLZ78948.1"/>
    </source>
</evidence>
<dbReference type="RefSeq" id="WP_285664081.1">
    <property type="nucleotide sequence ID" value="NZ_BSTX01000002.1"/>
</dbReference>
<dbReference type="InterPro" id="IPR001279">
    <property type="entry name" value="Metallo-B-lactamas"/>
</dbReference>
<protein>
    <submittedName>
        <fullName evidence="2">Hydrolase</fullName>
    </submittedName>
</protein>
<dbReference type="Proteomes" id="UP001165079">
    <property type="component" value="Unassembled WGS sequence"/>
</dbReference>
<dbReference type="Gene3D" id="3.60.15.10">
    <property type="entry name" value="Ribonuclease Z/Hydroxyacylglutathione hydrolase-like"/>
    <property type="match status" value="1"/>
</dbReference>
<keyword evidence="2" id="KW-0378">Hydrolase</keyword>
<dbReference type="SUPFAM" id="SSF56281">
    <property type="entry name" value="Metallo-hydrolase/oxidoreductase"/>
    <property type="match status" value="1"/>
</dbReference>
<comment type="caution">
    <text evidence="2">The sequence shown here is derived from an EMBL/GenBank/DDBJ whole genome shotgun (WGS) entry which is preliminary data.</text>
</comment>
<reference evidence="2" key="1">
    <citation type="submission" date="2023-03" db="EMBL/GenBank/DDBJ databases">
        <title>Actinorhabdospora filicis NBRC 111898.</title>
        <authorList>
            <person name="Ichikawa N."/>
            <person name="Sato H."/>
            <person name="Tonouchi N."/>
        </authorList>
    </citation>
    <scope>NUCLEOTIDE SEQUENCE</scope>
    <source>
        <strain evidence="2">NBRC 111898</strain>
    </source>
</reference>
<organism evidence="2 3">
    <name type="scientific">Actinorhabdospora filicis</name>
    <dbReference type="NCBI Taxonomy" id="1785913"/>
    <lineage>
        <taxon>Bacteria</taxon>
        <taxon>Bacillati</taxon>
        <taxon>Actinomycetota</taxon>
        <taxon>Actinomycetes</taxon>
        <taxon>Micromonosporales</taxon>
        <taxon>Micromonosporaceae</taxon>
        <taxon>Actinorhabdospora</taxon>
    </lineage>
</organism>
<dbReference type="CDD" id="cd06262">
    <property type="entry name" value="metallo-hydrolase-like_MBL-fold"/>
    <property type="match status" value="1"/>
</dbReference>
<dbReference type="PANTHER" id="PTHR46233">
    <property type="entry name" value="HYDROXYACYLGLUTATHIONE HYDROLASE GLOC"/>
    <property type="match status" value="1"/>
</dbReference>
<dbReference type="Pfam" id="PF00753">
    <property type="entry name" value="Lactamase_B"/>
    <property type="match status" value="1"/>
</dbReference>